<comment type="cofactor">
    <cofactor evidence="1 6">
        <name>heme</name>
        <dbReference type="ChEBI" id="CHEBI:30413"/>
    </cofactor>
</comment>
<dbReference type="InterPro" id="IPR036396">
    <property type="entry name" value="Cyt_P450_sf"/>
</dbReference>
<feature type="binding site" description="axial binding residue" evidence="6">
    <location>
        <position position="465"/>
    </location>
    <ligand>
        <name>heme</name>
        <dbReference type="ChEBI" id="CHEBI:30413"/>
    </ligand>
    <ligandPart>
        <name>Fe</name>
        <dbReference type="ChEBI" id="CHEBI:18248"/>
    </ligandPart>
</feature>
<dbReference type="InterPro" id="IPR053007">
    <property type="entry name" value="CYP450_monoxygenase_sec-met"/>
</dbReference>
<dbReference type="PROSITE" id="PS00086">
    <property type="entry name" value="CYTOCHROME_P450"/>
    <property type="match status" value="1"/>
</dbReference>
<evidence type="ECO:0000256" key="8">
    <source>
        <dbReference type="SAM" id="Phobius"/>
    </source>
</evidence>
<organism evidence="9 10">
    <name type="scientific">Hapsidospora chrysogenum (strain ATCC 11550 / CBS 779.69 / DSM 880 / IAM 14645 / JCM 23072 / IMI 49137)</name>
    <name type="common">Acremonium chrysogenum</name>
    <dbReference type="NCBI Taxonomy" id="857340"/>
    <lineage>
        <taxon>Eukaryota</taxon>
        <taxon>Fungi</taxon>
        <taxon>Dikarya</taxon>
        <taxon>Ascomycota</taxon>
        <taxon>Pezizomycotina</taxon>
        <taxon>Sordariomycetes</taxon>
        <taxon>Hypocreomycetidae</taxon>
        <taxon>Hypocreales</taxon>
        <taxon>Bionectriaceae</taxon>
        <taxon>Hapsidospora</taxon>
    </lineage>
</organism>
<evidence type="ECO:0000256" key="1">
    <source>
        <dbReference type="ARBA" id="ARBA00001971"/>
    </source>
</evidence>
<comment type="similarity">
    <text evidence="2 7">Belongs to the cytochrome P450 family.</text>
</comment>
<dbReference type="PANTHER" id="PTHR47582:SF1">
    <property type="entry name" value="P450, PUTATIVE (EUROFUNG)-RELATED"/>
    <property type="match status" value="1"/>
</dbReference>
<dbReference type="PANTHER" id="PTHR47582">
    <property type="entry name" value="P450, PUTATIVE (EUROFUNG)-RELATED"/>
    <property type="match status" value="1"/>
</dbReference>
<keyword evidence="4 6" id="KW-0408">Iron</keyword>
<comment type="caution">
    <text evidence="9">The sequence shown here is derived from an EMBL/GenBank/DDBJ whole genome shotgun (WGS) entry which is preliminary data.</text>
</comment>
<sequence length="546" mass="60784">MALTEGIVALLLSKSVSISLAVCGLLFFVGRALESSVDALEPPVLRSKIPIFGHFYSLLRDQEAFFKRLEWHTAWEHTPDANAAVANTHTHLVSKKHRLPIATLPVLRTKLYAISDPILVQSAYCNKNLSFTPFAVRGAQKIAGFSDEYHQVLMQTNVLSEYFKSLYDGTTAQHIHQLNVTSLKHVSKHIGSIGGDGMEIANTYLWLRNLMTVATCEGLFGPENPIRGDELVEDVWTFETGLPYLFFHILNSKTLQRTKEARRRLQLALGNWCKNMKQDDEQVSAYIRNRVGILRGYGVEGQDLGDIEVGLIHVPTSNSIPTLFWFFIHVFTRPDLVLQMRAEVEPIAKRGPGHVATINIDDIIERCPLLISAYKEASRICNGFTCNRLTLEDTTITDGQGRSYLLKKGAAVKMPAGVTHGSEDIWGQDAATFRADRFLDKGLTSEQAKIRRAAWTPFGGGAHMCPGRNFATAEIYGFMAALLLGYNVEPLDGNWDTYKPPPMASCPQSTSVRKPEDEAAVCGTRLTRRSGWEAVQWKFISGPVTE</sequence>
<evidence type="ECO:0000256" key="3">
    <source>
        <dbReference type="ARBA" id="ARBA00022723"/>
    </source>
</evidence>
<reference evidence="10" key="1">
    <citation type="journal article" date="2014" name="Genome Announc.">
        <title>Genome sequence and annotation of Acremonium chrysogenum, producer of the beta-lactam antibiotic cephalosporin C.</title>
        <authorList>
            <person name="Terfehr D."/>
            <person name="Dahlmann T.A."/>
            <person name="Specht T."/>
            <person name="Zadra I."/>
            <person name="Kuernsteiner H."/>
            <person name="Kueck U."/>
        </authorList>
    </citation>
    <scope>NUCLEOTIDE SEQUENCE [LARGE SCALE GENOMIC DNA]</scope>
    <source>
        <strain evidence="10">ATCC 11550 / CBS 779.69 / DSM 880 / IAM 14645 / JCM 23072 / IMI 49137</strain>
    </source>
</reference>
<dbReference type="InterPro" id="IPR017972">
    <property type="entry name" value="Cyt_P450_CS"/>
</dbReference>
<dbReference type="SUPFAM" id="SSF48264">
    <property type="entry name" value="Cytochrome P450"/>
    <property type="match status" value="1"/>
</dbReference>
<dbReference type="Gene3D" id="1.10.630.10">
    <property type="entry name" value="Cytochrome P450"/>
    <property type="match status" value="1"/>
</dbReference>
<evidence type="ECO:0000313" key="10">
    <source>
        <dbReference type="Proteomes" id="UP000029964"/>
    </source>
</evidence>
<dbReference type="OrthoDB" id="1470350at2759"/>
<dbReference type="Pfam" id="PF00067">
    <property type="entry name" value="p450"/>
    <property type="match status" value="1"/>
</dbReference>
<dbReference type="InterPro" id="IPR002403">
    <property type="entry name" value="Cyt_P450_E_grp-IV"/>
</dbReference>
<keyword evidence="3 6" id="KW-0479">Metal-binding</keyword>
<gene>
    <name evidence="9" type="ORF">ACRE_040940</name>
</gene>
<evidence type="ECO:0000256" key="2">
    <source>
        <dbReference type="ARBA" id="ARBA00010617"/>
    </source>
</evidence>
<dbReference type="InterPro" id="IPR001128">
    <property type="entry name" value="Cyt_P450"/>
</dbReference>
<keyword evidence="8" id="KW-1133">Transmembrane helix</keyword>
<name>A0A086T6Z3_HAPC1</name>
<dbReference type="HOGENOM" id="CLU_018012_4_2_1"/>
<dbReference type="PRINTS" id="PR00465">
    <property type="entry name" value="EP450IV"/>
</dbReference>
<keyword evidence="10" id="KW-1185">Reference proteome</keyword>
<dbReference type="GO" id="GO:0016705">
    <property type="term" value="F:oxidoreductase activity, acting on paired donors, with incorporation or reduction of molecular oxygen"/>
    <property type="evidence" value="ECO:0007669"/>
    <property type="project" value="InterPro"/>
</dbReference>
<keyword evidence="7" id="KW-0560">Oxidoreductase</keyword>
<dbReference type="CDD" id="cd11040">
    <property type="entry name" value="CYP7_CYP8-like"/>
    <property type="match status" value="1"/>
</dbReference>
<keyword evidence="6 7" id="KW-0349">Heme</keyword>
<accession>A0A086T6Z3</accession>
<proteinExistence type="inferred from homology"/>
<keyword evidence="8" id="KW-0472">Membrane</keyword>
<dbReference type="GO" id="GO:0004497">
    <property type="term" value="F:monooxygenase activity"/>
    <property type="evidence" value="ECO:0007669"/>
    <property type="project" value="UniProtKB-KW"/>
</dbReference>
<dbReference type="EMBL" id="JPKY01000037">
    <property type="protein sequence ID" value="KFH45125.1"/>
    <property type="molecule type" value="Genomic_DNA"/>
</dbReference>
<keyword evidence="5 7" id="KW-0503">Monooxygenase</keyword>
<dbReference type="Proteomes" id="UP000029964">
    <property type="component" value="Unassembled WGS sequence"/>
</dbReference>
<feature type="transmembrane region" description="Helical" evidence="8">
    <location>
        <begin position="7"/>
        <end position="29"/>
    </location>
</feature>
<keyword evidence="8" id="KW-0812">Transmembrane</keyword>
<evidence type="ECO:0000256" key="6">
    <source>
        <dbReference type="PIRSR" id="PIRSR602403-1"/>
    </source>
</evidence>
<evidence type="ECO:0000313" key="9">
    <source>
        <dbReference type="EMBL" id="KFH45125.1"/>
    </source>
</evidence>
<evidence type="ECO:0000256" key="7">
    <source>
        <dbReference type="RuleBase" id="RU000461"/>
    </source>
</evidence>
<dbReference type="GO" id="GO:0005506">
    <property type="term" value="F:iron ion binding"/>
    <property type="evidence" value="ECO:0007669"/>
    <property type="project" value="InterPro"/>
</dbReference>
<protein>
    <submittedName>
        <fullName evidence="9">25-hydroxycholesterol 7-alpha-hydroxylase-like protein</fullName>
    </submittedName>
</protein>
<dbReference type="GO" id="GO:0020037">
    <property type="term" value="F:heme binding"/>
    <property type="evidence" value="ECO:0007669"/>
    <property type="project" value="InterPro"/>
</dbReference>
<evidence type="ECO:0000256" key="5">
    <source>
        <dbReference type="ARBA" id="ARBA00023033"/>
    </source>
</evidence>
<dbReference type="AlphaFoldDB" id="A0A086T6Z3"/>
<evidence type="ECO:0000256" key="4">
    <source>
        <dbReference type="ARBA" id="ARBA00023004"/>
    </source>
</evidence>
<dbReference type="STRING" id="857340.A0A086T6Z3"/>